<dbReference type="PANTHER" id="PTHR36203:SF1">
    <property type="entry name" value="ASCORBATE-SPECIFIC PTS SYSTEM EIIA COMPONENT"/>
    <property type="match status" value="1"/>
</dbReference>
<dbReference type="GO" id="GO:0009401">
    <property type="term" value="P:phosphoenolpyruvate-dependent sugar phosphotransferase system"/>
    <property type="evidence" value="ECO:0007669"/>
    <property type="project" value="UniProtKB-KW"/>
</dbReference>
<dbReference type="EMBL" id="FQTT01000010">
    <property type="protein sequence ID" value="SHE25359.1"/>
    <property type="molecule type" value="Genomic_DNA"/>
</dbReference>
<keyword evidence="4" id="KW-0597">Phosphoprotein</keyword>
<evidence type="ECO:0000256" key="3">
    <source>
        <dbReference type="ARBA" id="ARBA00022490"/>
    </source>
</evidence>
<keyword evidence="13" id="KW-1185">Reference proteome</keyword>
<proteinExistence type="predicted"/>
<evidence type="ECO:0000313" key="13">
    <source>
        <dbReference type="Proteomes" id="UP000184291"/>
    </source>
</evidence>
<keyword evidence="3" id="KW-0963">Cytoplasm</keyword>
<reference evidence="13" key="1">
    <citation type="submission" date="2016-09" db="EMBL/GenBank/DDBJ databases">
        <authorList>
            <person name="Strepis N."/>
        </authorList>
    </citation>
    <scope>NUCLEOTIDE SEQUENCE [LARGE SCALE GENOMIC DNA]</scope>
</reference>
<name>A0A1M4RZK0_9ACTO</name>
<evidence type="ECO:0000256" key="4">
    <source>
        <dbReference type="ARBA" id="ARBA00022553"/>
    </source>
</evidence>
<evidence type="ECO:0000259" key="11">
    <source>
        <dbReference type="PROSITE" id="PS51094"/>
    </source>
</evidence>
<comment type="subcellular location">
    <subcellularLocation>
        <location evidence="1">Cytoplasm</location>
    </subcellularLocation>
</comment>
<dbReference type="Proteomes" id="UP000184291">
    <property type="component" value="Unassembled WGS sequence"/>
</dbReference>
<dbReference type="Gene3D" id="3.40.930.10">
    <property type="entry name" value="Mannitol-specific EII, Chain A"/>
    <property type="match status" value="1"/>
</dbReference>
<keyword evidence="2" id="KW-0813">Transport</keyword>
<dbReference type="SUPFAM" id="SSF55804">
    <property type="entry name" value="Phoshotransferase/anion transport protein"/>
    <property type="match status" value="1"/>
</dbReference>
<evidence type="ECO:0000313" key="12">
    <source>
        <dbReference type="EMBL" id="SHE25359.1"/>
    </source>
</evidence>
<dbReference type="InterPro" id="IPR002178">
    <property type="entry name" value="PTS_EIIA_type-2_dom"/>
</dbReference>
<keyword evidence="5 12" id="KW-0808">Transferase</keyword>
<dbReference type="Pfam" id="PF00359">
    <property type="entry name" value="PTS_EIIA_2"/>
    <property type="match status" value="1"/>
</dbReference>
<dbReference type="GO" id="GO:0016301">
    <property type="term" value="F:kinase activity"/>
    <property type="evidence" value="ECO:0007669"/>
    <property type="project" value="UniProtKB-KW"/>
</dbReference>
<evidence type="ECO:0000256" key="10">
    <source>
        <dbReference type="ARBA" id="ARBA00042072"/>
    </source>
</evidence>
<keyword evidence="7" id="KW-0418">Kinase</keyword>
<dbReference type="InterPro" id="IPR051351">
    <property type="entry name" value="Ascorbate-PTS_EIIA_comp"/>
</dbReference>
<dbReference type="PROSITE" id="PS51094">
    <property type="entry name" value="PTS_EIIA_TYPE_2"/>
    <property type="match status" value="1"/>
</dbReference>
<evidence type="ECO:0000256" key="1">
    <source>
        <dbReference type="ARBA" id="ARBA00004496"/>
    </source>
</evidence>
<evidence type="ECO:0000256" key="9">
    <source>
        <dbReference type="ARBA" id="ARBA00041175"/>
    </source>
</evidence>
<dbReference type="AlphaFoldDB" id="A0A1M4RZK0"/>
<sequence length="163" mass="17340">MAVLTLSTALPDTSFRLDVDATDWRDALRLAGEGLTASGAATPEYTEEMIAAVEEHGPYIVIAPGLALAHSRPSPAVLHTGMSWVRLTHPVDFGSPNDPVRHIIGLAAKDEREHLDVMAALARALSDPVARTELDRAPTPAALRALLDPNSTDTTTSTGLEEE</sequence>
<dbReference type="CDD" id="cd00211">
    <property type="entry name" value="PTS_IIA_fru"/>
    <property type="match status" value="1"/>
</dbReference>
<evidence type="ECO:0000256" key="2">
    <source>
        <dbReference type="ARBA" id="ARBA00022448"/>
    </source>
</evidence>
<accession>A0A1M4RZK0</accession>
<feature type="domain" description="PTS EIIA type-2" evidence="11">
    <location>
        <begin position="8"/>
        <end position="150"/>
    </location>
</feature>
<gene>
    <name evidence="12" type="ORF">ACGLYG10_1575</name>
</gene>
<comment type="function">
    <text evidence="8">The phosphoenolpyruvate-dependent sugar phosphotransferase system (sugar PTS), a major carbohydrate active transport system, catalyzes the phosphorylation of incoming sugar substrates concomitantly with their translocation across the cell membrane. The enzyme II UlaABC PTS system is involved in ascorbate transport.</text>
</comment>
<dbReference type="PANTHER" id="PTHR36203">
    <property type="entry name" value="ASCORBATE-SPECIFIC PTS SYSTEM EIIA COMPONENT"/>
    <property type="match status" value="1"/>
</dbReference>
<evidence type="ECO:0000256" key="8">
    <source>
        <dbReference type="ARBA" id="ARBA00037387"/>
    </source>
</evidence>
<evidence type="ECO:0000256" key="5">
    <source>
        <dbReference type="ARBA" id="ARBA00022679"/>
    </source>
</evidence>
<evidence type="ECO:0000256" key="7">
    <source>
        <dbReference type="ARBA" id="ARBA00022777"/>
    </source>
</evidence>
<organism evidence="12 13">
    <name type="scientific">Actinomyces glycerinitolerans</name>
    <dbReference type="NCBI Taxonomy" id="1892869"/>
    <lineage>
        <taxon>Bacteria</taxon>
        <taxon>Bacillati</taxon>
        <taxon>Actinomycetota</taxon>
        <taxon>Actinomycetes</taxon>
        <taxon>Actinomycetales</taxon>
        <taxon>Actinomycetaceae</taxon>
        <taxon>Actinomyces</taxon>
    </lineage>
</organism>
<keyword evidence="6" id="KW-0598">Phosphotransferase system</keyword>
<dbReference type="InterPro" id="IPR016152">
    <property type="entry name" value="PTrfase/Anion_transptr"/>
</dbReference>
<keyword evidence="12" id="KW-0670">Pyruvate</keyword>
<protein>
    <recommendedName>
        <fullName evidence="9">Ascorbate-specific PTS system EIIA component</fullName>
    </recommendedName>
    <alternativeName>
        <fullName evidence="10">Ascorbate-specific phosphotransferase enzyme IIA component</fullName>
    </alternativeName>
</protein>
<dbReference type="STRING" id="1892869.ACGLYG10_1575"/>
<dbReference type="GO" id="GO:0005737">
    <property type="term" value="C:cytoplasm"/>
    <property type="evidence" value="ECO:0007669"/>
    <property type="project" value="UniProtKB-SubCell"/>
</dbReference>
<evidence type="ECO:0000256" key="6">
    <source>
        <dbReference type="ARBA" id="ARBA00022683"/>
    </source>
</evidence>
<dbReference type="RefSeq" id="WP_073330094.1">
    <property type="nucleotide sequence ID" value="NZ_FQTT01000010.1"/>
</dbReference>